<feature type="transmembrane region" description="Helical" evidence="2">
    <location>
        <begin position="272"/>
        <end position="292"/>
    </location>
</feature>
<keyword evidence="2" id="KW-1133">Transmembrane helix</keyword>
<feature type="transmembrane region" description="Helical" evidence="2">
    <location>
        <begin position="422"/>
        <end position="442"/>
    </location>
</feature>
<dbReference type="RefSeq" id="WP_243334901.1">
    <property type="nucleotide sequence ID" value="NZ_AP027081.1"/>
</dbReference>
<feature type="transmembrane region" description="Helical" evidence="2">
    <location>
        <begin position="212"/>
        <end position="231"/>
    </location>
</feature>
<evidence type="ECO:0000313" key="4">
    <source>
        <dbReference type="EMBL" id="BDU77675.1"/>
    </source>
</evidence>
<name>A0AA48KE39_9BACT</name>
<feature type="region of interest" description="Disordered" evidence="1">
    <location>
        <begin position="299"/>
        <end position="327"/>
    </location>
</feature>
<accession>A0AA48KE39</accession>
<dbReference type="InterPro" id="IPR025105">
    <property type="entry name" value="DUF4010"/>
</dbReference>
<dbReference type="EMBL" id="AP027081">
    <property type="protein sequence ID" value="BDU77675.1"/>
    <property type="molecule type" value="Genomic_DNA"/>
</dbReference>
<sequence length="444" mass="47986">MIPPLVASFLLTIAASFLIGIGLRDYYEGEGKYDTFGTVRTFVFFGMLGFMLYQLPGIGPFVFLTGLAAIVPFLIVYYNNKVRQKKSPGLIGVLIALLTYAIGPVTLHQPHWFVVLFAVSILFVLHSKGRIRRFTDRLETGEVVTACKFLAIAGVVLPLIPATAPTTGALGHIFTVLPLTPRQIWMAVVVTTTISYLGYVLQTYLFPRRGMLLTGLVGGVYSSTVAVLVLAKRSKGQPGKDRQAAAAILLAVAMMYLRVLVLVAIFRTRDALRVAPVLLVLALLSAAYGLWINRDAPPEPAPPADAPAPDAASAPLPPAPEPGEESFRRNPLEINSALFFAAMFMAVSFSTKYALLFFKEMGLRAMSFIVGFTDITPFVVTVLQGDLGIDRTQVIQAVVIATASNNILKAIYTYIFGTRRTAHLAAAGMAGLVGLSLIYALILL</sequence>
<evidence type="ECO:0000256" key="1">
    <source>
        <dbReference type="SAM" id="MobiDB-lite"/>
    </source>
</evidence>
<feature type="transmembrane region" description="Helical" evidence="2">
    <location>
        <begin position="6"/>
        <end position="23"/>
    </location>
</feature>
<dbReference type="Proteomes" id="UP001228113">
    <property type="component" value="Chromosome"/>
</dbReference>
<proteinExistence type="predicted"/>
<evidence type="ECO:0000313" key="5">
    <source>
        <dbReference type="Proteomes" id="UP001228113"/>
    </source>
</evidence>
<feature type="transmembrane region" description="Helical" evidence="2">
    <location>
        <begin position="337"/>
        <end position="358"/>
    </location>
</feature>
<feature type="transmembrane region" description="Helical" evidence="2">
    <location>
        <begin position="395"/>
        <end position="415"/>
    </location>
</feature>
<feature type="transmembrane region" description="Helical" evidence="2">
    <location>
        <begin position="184"/>
        <end position="205"/>
    </location>
</feature>
<feature type="transmembrane region" description="Helical" evidence="2">
    <location>
        <begin position="113"/>
        <end position="131"/>
    </location>
</feature>
<dbReference type="KEGG" id="msea:METESE_26330"/>
<evidence type="ECO:0000256" key="2">
    <source>
        <dbReference type="SAM" id="Phobius"/>
    </source>
</evidence>
<dbReference type="AlphaFoldDB" id="A0AA48KE39"/>
<dbReference type="PANTHER" id="PTHR39084">
    <property type="entry name" value="MEMBRANE PROTEIN-RELATED"/>
    <property type="match status" value="1"/>
</dbReference>
<dbReference type="Pfam" id="PF13194">
    <property type="entry name" value="DUF4010"/>
    <property type="match status" value="1"/>
</dbReference>
<gene>
    <name evidence="4" type="ORF">METESE_26330</name>
</gene>
<dbReference type="PANTHER" id="PTHR39084:SF1">
    <property type="entry name" value="DUF4010 DOMAIN-CONTAINING PROTEIN"/>
    <property type="match status" value="1"/>
</dbReference>
<feature type="transmembrane region" description="Helical" evidence="2">
    <location>
        <begin position="61"/>
        <end position="78"/>
    </location>
</feature>
<organism evidence="4 5">
    <name type="scientific">Mesoterricola sediminis</name>
    <dbReference type="NCBI Taxonomy" id="2927980"/>
    <lineage>
        <taxon>Bacteria</taxon>
        <taxon>Pseudomonadati</taxon>
        <taxon>Acidobacteriota</taxon>
        <taxon>Holophagae</taxon>
        <taxon>Holophagales</taxon>
        <taxon>Holophagaceae</taxon>
        <taxon>Mesoterricola</taxon>
    </lineage>
</organism>
<feature type="transmembrane region" description="Helical" evidence="2">
    <location>
        <begin position="143"/>
        <end position="164"/>
    </location>
</feature>
<feature type="transmembrane region" description="Helical" evidence="2">
    <location>
        <begin position="35"/>
        <end position="55"/>
    </location>
</feature>
<reference evidence="4" key="1">
    <citation type="journal article" date="2023" name="Int. J. Syst. Evol. Microbiol.">
        <title>Mesoterricola silvestris gen. nov., sp. nov., Mesoterricola sediminis sp. nov., Geothrix oryzae sp. nov., Geothrix edaphica sp. nov., Geothrix rubra sp. nov., and Geothrix limicola sp. nov., six novel members of Acidobacteriota isolated from soils.</title>
        <authorList>
            <person name="Itoh H."/>
            <person name="Sugisawa Y."/>
            <person name="Mise K."/>
            <person name="Xu Z."/>
            <person name="Kuniyasu M."/>
            <person name="Ushijima N."/>
            <person name="Kawano K."/>
            <person name="Kobayashi E."/>
            <person name="Shiratori Y."/>
            <person name="Masuda Y."/>
            <person name="Senoo K."/>
        </authorList>
    </citation>
    <scope>NUCLEOTIDE SEQUENCE</scope>
    <source>
        <strain evidence="4">W786</strain>
    </source>
</reference>
<feature type="transmembrane region" description="Helical" evidence="2">
    <location>
        <begin position="365"/>
        <end position="383"/>
    </location>
</feature>
<feature type="transmembrane region" description="Helical" evidence="2">
    <location>
        <begin position="243"/>
        <end position="265"/>
    </location>
</feature>
<feature type="domain" description="DUF4010" evidence="3">
    <location>
        <begin position="189"/>
        <end position="417"/>
    </location>
</feature>
<protein>
    <recommendedName>
        <fullName evidence="3">DUF4010 domain-containing protein</fullName>
    </recommendedName>
</protein>
<feature type="transmembrane region" description="Helical" evidence="2">
    <location>
        <begin position="90"/>
        <end position="107"/>
    </location>
</feature>
<keyword evidence="2" id="KW-0812">Transmembrane</keyword>
<evidence type="ECO:0000259" key="3">
    <source>
        <dbReference type="Pfam" id="PF13194"/>
    </source>
</evidence>
<keyword evidence="5" id="KW-1185">Reference proteome</keyword>
<keyword evidence="2" id="KW-0472">Membrane</keyword>